<accession>A0A6A7ANQ2</accession>
<organism evidence="1 2">
    <name type="scientific">Plenodomus tracheiphilus IPT5</name>
    <dbReference type="NCBI Taxonomy" id="1408161"/>
    <lineage>
        <taxon>Eukaryota</taxon>
        <taxon>Fungi</taxon>
        <taxon>Dikarya</taxon>
        <taxon>Ascomycota</taxon>
        <taxon>Pezizomycotina</taxon>
        <taxon>Dothideomycetes</taxon>
        <taxon>Pleosporomycetidae</taxon>
        <taxon>Pleosporales</taxon>
        <taxon>Pleosporineae</taxon>
        <taxon>Leptosphaeriaceae</taxon>
        <taxon>Plenodomus</taxon>
    </lineage>
</organism>
<keyword evidence="2" id="KW-1185">Reference proteome</keyword>
<gene>
    <name evidence="1" type="ORF">T440DRAFT_299763</name>
</gene>
<sequence length="220" mass="24160">MYYGMCYVRTHTRLAPAMPGLPSAPGGRLRNDAQRLCLALAVHDPDQAVIPTLFLDDMAVACGATVRLRSWHASAPGIRPKPAPPSMIKHHPHATQTQYSWRCTRRQHCPEAARTHPIHGSCWGLLQPPLETISHANSSIVSHHFSLLSVTIGLNVLCCVIHATARPSSSQTKLSPKVLPSPPAFVLNYLRCHLLASLSFWKNLNEKSRPLSAPTSSNHK</sequence>
<dbReference type="EMBL" id="MU006360">
    <property type="protein sequence ID" value="KAF2844890.1"/>
    <property type="molecule type" value="Genomic_DNA"/>
</dbReference>
<evidence type="ECO:0000313" key="1">
    <source>
        <dbReference type="EMBL" id="KAF2844890.1"/>
    </source>
</evidence>
<evidence type="ECO:0000313" key="2">
    <source>
        <dbReference type="Proteomes" id="UP000799423"/>
    </source>
</evidence>
<reference evidence="1" key="1">
    <citation type="submission" date="2020-01" db="EMBL/GenBank/DDBJ databases">
        <authorList>
            <consortium name="DOE Joint Genome Institute"/>
            <person name="Haridas S."/>
            <person name="Albert R."/>
            <person name="Binder M."/>
            <person name="Bloem J."/>
            <person name="Labutti K."/>
            <person name="Salamov A."/>
            <person name="Andreopoulos B."/>
            <person name="Baker S.E."/>
            <person name="Barry K."/>
            <person name="Bills G."/>
            <person name="Bluhm B.H."/>
            <person name="Cannon C."/>
            <person name="Castanera R."/>
            <person name="Culley D.E."/>
            <person name="Daum C."/>
            <person name="Ezra D."/>
            <person name="Gonzalez J.B."/>
            <person name="Henrissat B."/>
            <person name="Kuo A."/>
            <person name="Liang C."/>
            <person name="Lipzen A."/>
            <person name="Lutzoni F."/>
            <person name="Magnuson J."/>
            <person name="Mondo S."/>
            <person name="Nolan M."/>
            <person name="Ohm R."/>
            <person name="Pangilinan J."/>
            <person name="Park H.-J."/>
            <person name="Ramirez L."/>
            <person name="Alfaro M."/>
            <person name="Sun H."/>
            <person name="Tritt A."/>
            <person name="Yoshinaga Y."/>
            <person name="Zwiers L.-H."/>
            <person name="Turgeon B.G."/>
            <person name="Goodwin S.B."/>
            <person name="Spatafora J.W."/>
            <person name="Crous P.W."/>
            <person name="Grigoriev I.V."/>
        </authorList>
    </citation>
    <scope>NUCLEOTIDE SEQUENCE</scope>
    <source>
        <strain evidence="1">IPT5</strain>
    </source>
</reference>
<dbReference type="Proteomes" id="UP000799423">
    <property type="component" value="Unassembled WGS sequence"/>
</dbReference>
<protein>
    <submittedName>
        <fullName evidence="1">Uncharacterized protein</fullName>
    </submittedName>
</protein>
<name>A0A6A7ANQ2_9PLEO</name>
<dbReference type="AlphaFoldDB" id="A0A6A7ANQ2"/>
<proteinExistence type="predicted"/>